<evidence type="ECO:0000313" key="3">
    <source>
        <dbReference type="Proteomes" id="UP001196980"/>
    </source>
</evidence>
<dbReference type="Gene3D" id="1.20.120.330">
    <property type="entry name" value="Nucleotidyltransferases domain 2"/>
    <property type="match status" value="1"/>
</dbReference>
<comment type="caution">
    <text evidence="2">The sequence shown here is derived from an EMBL/GenBank/DDBJ whole genome shotgun (WGS) entry which is preliminary data.</text>
</comment>
<dbReference type="EMBL" id="JABXWD010000047">
    <property type="protein sequence ID" value="MBV6340795.1"/>
    <property type="molecule type" value="Genomic_DNA"/>
</dbReference>
<feature type="domain" description="HEPN" evidence="1">
    <location>
        <begin position="18"/>
        <end position="124"/>
    </location>
</feature>
<dbReference type="Proteomes" id="UP001196980">
    <property type="component" value="Unassembled WGS sequence"/>
</dbReference>
<evidence type="ECO:0000313" key="2">
    <source>
        <dbReference type="EMBL" id="MBV6340795.1"/>
    </source>
</evidence>
<keyword evidence="3" id="KW-1185">Reference proteome</keyword>
<gene>
    <name evidence="2" type="ORF">HWQ67_04280</name>
</gene>
<dbReference type="Pfam" id="PF05168">
    <property type="entry name" value="HEPN"/>
    <property type="match status" value="1"/>
</dbReference>
<evidence type="ECO:0000259" key="1">
    <source>
        <dbReference type="PROSITE" id="PS50910"/>
    </source>
</evidence>
<name>A0ABS6RWS5_9BACT</name>
<accession>A0ABS6RWS5</accession>
<organism evidence="2 3">
    <name type="scientific">Candidatus Magnetobacterium casense</name>
    <dbReference type="NCBI Taxonomy" id="1455061"/>
    <lineage>
        <taxon>Bacteria</taxon>
        <taxon>Pseudomonadati</taxon>
        <taxon>Nitrospirota</taxon>
        <taxon>Thermodesulfovibrionia</taxon>
        <taxon>Thermodesulfovibrionales</taxon>
        <taxon>Candidatus Magnetobacteriaceae</taxon>
        <taxon>Candidatus Magnetobacterium</taxon>
    </lineage>
</organism>
<dbReference type="PROSITE" id="PS50910">
    <property type="entry name" value="HEPN"/>
    <property type="match status" value="1"/>
</dbReference>
<dbReference type="SMART" id="SM00748">
    <property type="entry name" value="HEPN"/>
    <property type="match status" value="1"/>
</dbReference>
<protein>
    <submittedName>
        <fullName evidence="2">HEPN domain-containing protein</fullName>
    </submittedName>
</protein>
<dbReference type="InterPro" id="IPR007842">
    <property type="entry name" value="HEPN_dom"/>
</dbReference>
<dbReference type="SUPFAM" id="SSF81593">
    <property type="entry name" value="Nucleotidyltransferase substrate binding subunit/domain"/>
    <property type="match status" value="1"/>
</dbReference>
<sequence>MKPPDEVKKKLVRQWLRKADSDMGLVEYLNSSGTSFHNAIVFHCQQATEKYLKAFLTLHQIKFPKTHDLEELLDIVETVNEALSESLRDAIILTPYGVELRYPGDYPDATFEETQEAIELTRKVRNAIVNHTDKAL</sequence>
<proteinExistence type="predicted"/>
<dbReference type="RefSeq" id="WP_218251411.1">
    <property type="nucleotide sequence ID" value="NZ_JABXWD010000047.1"/>
</dbReference>
<reference evidence="2 3" key="1">
    <citation type="journal article" date="2020" name="J Geophys Res Biogeosci">
        <title>Magnetotaxis as an Adaptation to Enable Bacterial Shuttling of Microbial Sulfur and Sulfur Cycling Across Aquatic Oxic#Anoxic Interfaces.</title>
        <authorList>
            <person name="Li J."/>
            <person name="Liu P."/>
            <person name="Wang J."/>
            <person name="Roberts A.P."/>
            <person name="Pan Y."/>
        </authorList>
    </citation>
    <scope>NUCLEOTIDE SEQUENCE [LARGE SCALE GENOMIC DNA]</scope>
    <source>
        <strain evidence="2 3">MYR-1_YQ</strain>
    </source>
</reference>